<dbReference type="Proteomes" id="UP000202420">
    <property type="component" value="Segment"/>
</dbReference>
<name>A7K8W4_9PHYC</name>
<evidence type="ECO:0000313" key="1">
    <source>
        <dbReference type="EMBL" id="ABT16488.1"/>
    </source>
</evidence>
<accession>A7K8W4</accession>
<dbReference type="EMBL" id="EF101928">
    <property type="protein sequence ID" value="ABT16488.1"/>
    <property type="molecule type" value="Genomic_DNA"/>
</dbReference>
<dbReference type="Pfam" id="PF19064">
    <property type="entry name" value="DUF5760"/>
    <property type="match status" value="1"/>
</dbReference>
<organism evidence="1 2">
    <name type="scientific">Chlorovirus heliozoae</name>
    <dbReference type="NCBI Taxonomy" id="322019"/>
    <lineage>
        <taxon>Viruses</taxon>
        <taxon>Varidnaviria</taxon>
        <taxon>Bamfordvirae</taxon>
        <taxon>Nucleocytoviricota</taxon>
        <taxon>Megaviricetes</taxon>
        <taxon>Algavirales</taxon>
        <taxon>Phycodnaviridae</taxon>
        <taxon>Chlorovirus</taxon>
    </lineage>
</organism>
<dbReference type="InterPro" id="IPR043918">
    <property type="entry name" value="DUF5760"/>
</dbReference>
<gene>
    <name evidence="1" type="primary">z354L</name>
    <name evidence="1" type="ORF">ATCV1_z354L</name>
</gene>
<dbReference type="KEGG" id="vg:5470287"/>
<keyword evidence="2" id="KW-1185">Reference proteome</keyword>
<dbReference type="RefSeq" id="YP_001426835.1">
    <property type="nucleotide sequence ID" value="NC_008724.1"/>
</dbReference>
<evidence type="ECO:0000313" key="2">
    <source>
        <dbReference type="Proteomes" id="UP000202420"/>
    </source>
</evidence>
<proteinExistence type="predicted"/>
<dbReference type="GeneID" id="5470287"/>
<dbReference type="OrthoDB" id="20256at10239"/>
<protein>
    <submittedName>
        <fullName evidence="1">Uncharacterized protein z354L</fullName>
    </submittedName>
</protein>
<reference evidence="1 2" key="1">
    <citation type="submission" date="2006-09" db="EMBL/GenBank/DDBJ databases">
        <title>Sequence and annotation of the 288-kb ATCV-1 virus that infects an endosymbiotic Chlorella strain of the heliozoon Acanthocystis turfacea.</title>
        <authorList>
            <person name="Fitzgerald L.A."/>
            <person name="Graves M.V."/>
            <person name="Li X."/>
            <person name="Pfitzner A.J.P."/>
            <person name="Hartigan J."/>
            <person name="Van Etten J.L."/>
        </authorList>
    </citation>
    <scope>NUCLEOTIDE SEQUENCE [LARGE SCALE GENOMIC DNA]</scope>
    <source>
        <strain evidence="1 2">ATCV-1</strain>
    </source>
</reference>
<sequence>MASQIDIFKQSVREYVNINDQISRAQKDLSVVKRKKNELGELILEFMQENKYDAVSAENATILKKSSTRRTGLKEEAIVAAAKEFLGEHEVEKFMQKLDSTRETVTKEKINVKVAKQR</sequence>